<evidence type="ECO:0000256" key="4">
    <source>
        <dbReference type="ARBA" id="ARBA00023136"/>
    </source>
</evidence>
<keyword evidence="2 5" id="KW-0812">Transmembrane</keyword>
<proteinExistence type="predicted"/>
<evidence type="ECO:0000256" key="3">
    <source>
        <dbReference type="ARBA" id="ARBA00022989"/>
    </source>
</evidence>
<dbReference type="InterPro" id="IPR051008">
    <property type="entry name" value="Telomere_Capping_Maintenance"/>
</dbReference>
<dbReference type="InterPro" id="IPR017946">
    <property type="entry name" value="PLC-like_Pdiesterase_TIM-brl"/>
</dbReference>
<comment type="caution">
    <text evidence="6">The sequence shown here is derived from an EMBL/GenBank/DDBJ whole genome shotgun (WGS) entry which is preliminary data.</text>
</comment>
<dbReference type="PANTHER" id="PTHR35518:SF2">
    <property type="entry name" value="MAINTENANCE OF TELOMERE CAPPING PROTEIN 6"/>
    <property type="match status" value="1"/>
</dbReference>
<dbReference type="Proteomes" id="UP001203423">
    <property type="component" value="Unassembled WGS sequence"/>
</dbReference>
<dbReference type="Pfam" id="PF26178">
    <property type="entry name" value="PI-PLC_cat"/>
    <property type="match status" value="1"/>
</dbReference>
<evidence type="ECO:0000313" key="7">
    <source>
        <dbReference type="Proteomes" id="UP001203423"/>
    </source>
</evidence>
<feature type="transmembrane region" description="Helical" evidence="5">
    <location>
        <begin position="12"/>
        <end position="30"/>
    </location>
</feature>
<keyword evidence="3 5" id="KW-1133">Transmembrane helix</keyword>
<keyword evidence="7" id="KW-1185">Reference proteome</keyword>
<evidence type="ECO:0008006" key="8">
    <source>
        <dbReference type="Google" id="ProtNLM"/>
    </source>
</evidence>
<dbReference type="SUPFAM" id="SSF51695">
    <property type="entry name" value="PLC-like phosphodiesterases"/>
    <property type="match status" value="1"/>
</dbReference>
<name>A0ABT0LH99_9GAMM</name>
<sequence>MVLLQRVKRKQIWIGVGMMLFALLNMGILAQAETAEAWGKRALSIQNRIDHDAPFYETTWPGTHNSFANADDDNLNADWTNQSMSLKQQLDSGIRELVFDVHYDNSAVRVCHNNSGVQIFGLGECIDGYTGNRKLSNALDDLVEWLDDGHRDEVILLKVELTQSAKNNINKVHKKIDNIDEEYYLPSAVSYHDDADYGCTLLPATLTKSKVLASGKNIVLFGSDCYSNGRFHDRVFSTDGLMEDYSDPDDVSDIRANTTDMTRVKDGYTKGGVLYGSGTLDSGKTKLRPSTVASYLSAGLNIFETYGFGAEGSSWKADGEYPVSAEDLVWSWDDSSLELNGSGSCVVLGDSSDRFHDIACTESYVAACRKLVDSAGERAYGEWALTETAVSFSDAENACSSVDDGEYVFATPRNKVELEKLVAIRNNDNIATNLWLNYQQIDDTWLADIGEADEEMLVQCYAGGSQGVCSVINEYLNLLDNSKI</sequence>
<gene>
    <name evidence="6" type="ORF">L2764_19915</name>
</gene>
<comment type="subcellular location">
    <subcellularLocation>
        <location evidence="1">Membrane</location>
    </subcellularLocation>
</comment>
<dbReference type="EMBL" id="JAKIKS010000102">
    <property type="protein sequence ID" value="MCL1126687.1"/>
    <property type="molecule type" value="Genomic_DNA"/>
</dbReference>
<evidence type="ECO:0000256" key="2">
    <source>
        <dbReference type="ARBA" id="ARBA00022692"/>
    </source>
</evidence>
<dbReference type="Gene3D" id="3.20.20.190">
    <property type="entry name" value="Phosphatidylinositol (PI) phosphodiesterase"/>
    <property type="match status" value="1"/>
</dbReference>
<evidence type="ECO:0000256" key="5">
    <source>
        <dbReference type="SAM" id="Phobius"/>
    </source>
</evidence>
<protein>
    <recommendedName>
        <fullName evidence="8">Phosphatidylinositol diacylglycerol-lyase</fullName>
    </recommendedName>
</protein>
<dbReference type="PANTHER" id="PTHR35518">
    <property type="entry name" value="MAINTENANCE OF TELOMOERE CAPPING"/>
    <property type="match status" value="1"/>
</dbReference>
<accession>A0ABT0LH99</accession>
<dbReference type="RefSeq" id="WP_248942102.1">
    <property type="nucleotide sequence ID" value="NZ_JAKIKS010000102.1"/>
</dbReference>
<reference evidence="6 7" key="1">
    <citation type="submission" date="2022-01" db="EMBL/GenBank/DDBJ databases">
        <title>Whole genome-based taxonomy of the Shewanellaceae.</title>
        <authorList>
            <person name="Martin-Rodriguez A.J."/>
        </authorList>
    </citation>
    <scope>NUCLEOTIDE SEQUENCE [LARGE SCALE GENOMIC DNA]</scope>
    <source>
        <strain evidence="6 7">DSM 17177</strain>
    </source>
</reference>
<keyword evidence="4 5" id="KW-0472">Membrane</keyword>
<organism evidence="6 7">
    <name type="scientific">Shewanella surugensis</name>
    <dbReference type="NCBI Taxonomy" id="212020"/>
    <lineage>
        <taxon>Bacteria</taxon>
        <taxon>Pseudomonadati</taxon>
        <taxon>Pseudomonadota</taxon>
        <taxon>Gammaproteobacteria</taxon>
        <taxon>Alteromonadales</taxon>
        <taxon>Shewanellaceae</taxon>
        <taxon>Shewanella</taxon>
    </lineage>
</organism>
<evidence type="ECO:0000313" key="6">
    <source>
        <dbReference type="EMBL" id="MCL1126687.1"/>
    </source>
</evidence>
<evidence type="ECO:0000256" key="1">
    <source>
        <dbReference type="ARBA" id="ARBA00004370"/>
    </source>
</evidence>